<reference evidence="1" key="2">
    <citation type="submission" date="2019-01" db="UniProtKB">
        <authorList>
            <consortium name="EnsemblPlants"/>
        </authorList>
    </citation>
    <scope>IDENTIFICATION</scope>
    <source>
        <strain evidence="1">cv. Heinz 1706</strain>
    </source>
</reference>
<keyword evidence="2" id="KW-1185">Reference proteome</keyword>
<organism evidence="1">
    <name type="scientific">Solanum lycopersicum</name>
    <name type="common">Tomato</name>
    <name type="synonym">Lycopersicon esculentum</name>
    <dbReference type="NCBI Taxonomy" id="4081"/>
    <lineage>
        <taxon>Eukaryota</taxon>
        <taxon>Viridiplantae</taxon>
        <taxon>Streptophyta</taxon>
        <taxon>Embryophyta</taxon>
        <taxon>Tracheophyta</taxon>
        <taxon>Spermatophyta</taxon>
        <taxon>Magnoliopsida</taxon>
        <taxon>eudicotyledons</taxon>
        <taxon>Gunneridae</taxon>
        <taxon>Pentapetalae</taxon>
        <taxon>asterids</taxon>
        <taxon>lamiids</taxon>
        <taxon>Solanales</taxon>
        <taxon>Solanaceae</taxon>
        <taxon>Solanoideae</taxon>
        <taxon>Solaneae</taxon>
        <taxon>Solanum</taxon>
        <taxon>Solanum subgen. Lycopersicon</taxon>
    </lineage>
</organism>
<dbReference type="AlphaFoldDB" id="A0A3Q7F9J3"/>
<dbReference type="EnsemblPlants" id="Solyc02g089490.3.1">
    <property type="protein sequence ID" value="Solyc02g089490.3.1"/>
    <property type="gene ID" value="Solyc02g089490.3"/>
</dbReference>
<sequence length="77" mass="8668">MTTSHREKGTSAQWNPAKILHPCFPILREEKWSFYSLSSVMGDIHCTEGESGEGSGPKAAIDEHYISNSKRYVPTKR</sequence>
<dbReference type="Proteomes" id="UP000004994">
    <property type="component" value="Chromosome 2"/>
</dbReference>
<reference evidence="1" key="1">
    <citation type="journal article" date="2012" name="Nature">
        <title>The tomato genome sequence provides insights into fleshy fruit evolution.</title>
        <authorList>
            <consortium name="Tomato Genome Consortium"/>
        </authorList>
    </citation>
    <scope>NUCLEOTIDE SEQUENCE [LARGE SCALE GENOMIC DNA]</scope>
    <source>
        <strain evidence="1">cv. Heinz 1706</strain>
    </source>
</reference>
<dbReference type="InParanoid" id="A0A3Q7F9J3"/>
<dbReference type="Gramene" id="Solyc02g089490.3.1">
    <property type="protein sequence ID" value="Solyc02g089490.3.1"/>
    <property type="gene ID" value="Solyc02g089490.3"/>
</dbReference>
<proteinExistence type="predicted"/>
<evidence type="ECO:0000313" key="1">
    <source>
        <dbReference type="EnsemblPlants" id="Solyc02g089490.3.1"/>
    </source>
</evidence>
<name>A0A3Q7F9J3_SOLLC</name>
<protein>
    <submittedName>
        <fullName evidence="1">Uncharacterized protein</fullName>
    </submittedName>
</protein>
<evidence type="ECO:0000313" key="2">
    <source>
        <dbReference type="Proteomes" id="UP000004994"/>
    </source>
</evidence>
<accession>A0A3Q7F9J3</accession>
<dbReference type="PaxDb" id="4081-Solyc02g089490.2.1"/>